<evidence type="ECO:0000256" key="1">
    <source>
        <dbReference type="SAM" id="Phobius"/>
    </source>
</evidence>
<name>A0A2W7UET5_9FLAO</name>
<accession>A0A2W7UET5</accession>
<feature type="transmembrane region" description="Helical" evidence="1">
    <location>
        <begin position="12"/>
        <end position="34"/>
    </location>
</feature>
<sequence length="84" mass="10124">MRFKTIFFTKRSILELFLVLVLFFSFLLFCYDFGGVPTKTWLALNIFPISAGFFSWLLFQTIVYFLNINKIKYWWFILINSPIC</sequence>
<evidence type="ECO:0000313" key="2">
    <source>
        <dbReference type="EMBL" id="PZX93697.1"/>
    </source>
</evidence>
<protein>
    <submittedName>
        <fullName evidence="2">Uncharacterized protein</fullName>
    </submittedName>
</protein>
<dbReference type="EMBL" id="QKXH01000005">
    <property type="protein sequence ID" value="PZX93697.1"/>
    <property type="molecule type" value="Genomic_DNA"/>
</dbReference>
<keyword evidence="1" id="KW-1133">Transmembrane helix</keyword>
<dbReference type="Proteomes" id="UP000249177">
    <property type="component" value="Unassembled WGS sequence"/>
</dbReference>
<keyword evidence="1" id="KW-0472">Membrane</keyword>
<dbReference type="AlphaFoldDB" id="A0A2W7UET5"/>
<proteinExistence type="predicted"/>
<organism evidence="2 3">
    <name type="scientific">Flavobacterium aquariorum</name>
    <dbReference type="NCBI Taxonomy" id="2217670"/>
    <lineage>
        <taxon>Bacteria</taxon>
        <taxon>Pseudomonadati</taxon>
        <taxon>Bacteroidota</taxon>
        <taxon>Flavobacteriia</taxon>
        <taxon>Flavobacteriales</taxon>
        <taxon>Flavobacteriaceae</taxon>
        <taxon>Flavobacterium</taxon>
    </lineage>
</organism>
<feature type="transmembrane region" description="Helical" evidence="1">
    <location>
        <begin position="46"/>
        <end position="66"/>
    </location>
</feature>
<reference evidence="2 3" key="1">
    <citation type="submission" date="2018-06" db="EMBL/GenBank/DDBJ databases">
        <title>Flavobacterium sp IMCC34762, genome.</title>
        <authorList>
            <person name="Joung Y."/>
            <person name="Cho J."/>
            <person name="Song J."/>
        </authorList>
    </citation>
    <scope>NUCLEOTIDE SEQUENCE [LARGE SCALE GENOMIC DNA]</scope>
    <source>
        <strain evidence="2 3">IMCC34762</strain>
    </source>
</reference>
<keyword evidence="1" id="KW-0812">Transmembrane</keyword>
<evidence type="ECO:0000313" key="3">
    <source>
        <dbReference type="Proteomes" id="UP000249177"/>
    </source>
</evidence>
<keyword evidence="3" id="KW-1185">Reference proteome</keyword>
<comment type="caution">
    <text evidence="2">The sequence shown here is derived from an EMBL/GenBank/DDBJ whole genome shotgun (WGS) entry which is preliminary data.</text>
</comment>
<gene>
    <name evidence="2" type="ORF">DOS84_09840</name>
</gene>